<dbReference type="SUPFAM" id="SSF55681">
    <property type="entry name" value="Class II aaRS and biotin synthetases"/>
    <property type="match status" value="1"/>
</dbReference>
<evidence type="ECO:0000313" key="3">
    <source>
        <dbReference type="EMBL" id="KAG0561925.1"/>
    </source>
</evidence>
<evidence type="ECO:0000259" key="2">
    <source>
        <dbReference type="Pfam" id="PF17759"/>
    </source>
</evidence>
<dbReference type="EMBL" id="CM026430">
    <property type="protein sequence ID" value="KAG0561925.1"/>
    <property type="molecule type" value="Genomic_DNA"/>
</dbReference>
<protein>
    <recommendedName>
        <fullName evidence="2">Phenylalanyl tRNA synthetase beta chain core domain-containing protein</fullName>
    </recommendedName>
</protein>
<dbReference type="PANTHER" id="PTHR10947">
    <property type="entry name" value="PHENYLALANYL-TRNA SYNTHETASE BETA CHAIN AND LEUCINE-RICH REPEAT-CONTAINING PROTEIN 47"/>
    <property type="match status" value="1"/>
</dbReference>
<dbReference type="Gene3D" id="3.30.930.10">
    <property type="entry name" value="Bira Bifunctional Protein, Domain 2"/>
    <property type="match status" value="1"/>
</dbReference>
<evidence type="ECO:0000256" key="1">
    <source>
        <dbReference type="SAM" id="SignalP"/>
    </source>
</evidence>
<evidence type="ECO:0000313" key="4">
    <source>
        <dbReference type="Proteomes" id="UP000822688"/>
    </source>
</evidence>
<dbReference type="Pfam" id="PF17759">
    <property type="entry name" value="tRNA_synthFbeta"/>
    <property type="match status" value="1"/>
</dbReference>
<gene>
    <name evidence="3" type="ORF">KC19_9G103800</name>
</gene>
<keyword evidence="1" id="KW-0732">Signal</keyword>
<dbReference type="GO" id="GO:0004826">
    <property type="term" value="F:phenylalanine-tRNA ligase activity"/>
    <property type="evidence" value="ECO:0007669"/>
    <property type="project" value="InterPro"/>
</dbReference>
<comment type="caution">
    <text evidence="3">The sequence shown here is derived from an EMBL/GenBank/DDBJ whole genome shotgun (WGS) entry which is preliminary data.</text>
</comment>
<dbReference type="AlphaFoldDB" id="A0A8T0GU67"/>
<proteinExistence type="predicted"/>
<dbReference type="GO" id="GO:0006432">
    <property type="term" value="P:phenylalanyl-tRNA aminoacylation"/>
    <property type="evidence" value="ECO:0007669"/>
    <property type="project" value="InterPro"/>
</dbReference>
<keyword evidence="4" id="KW-1185">Reference proteome</keyword>
<organism evidence="3 4">
    <name type="scientific">Ceratodon purpureus</name>
    <name type="common">Fire moss</name>
    <name type="synonym">Dicranum purpureum</name>
    <dbReference type="NCBI Taxonomy" id="3225"/>
    <lineage>
        <taxon>Eukaryota</taxon>
        <taxon>Viridiplantae</taxon>
        <taxon>Streptophyta</taxon>
        <taxon>Embryophyta</taxon>
        <taxon>Bryophyta</taxon>
        <taxon>Bryophytina</taxon>
        <taxon>Bryopsida</taxon>
        <taxon>Dicranidae</taxon>
        <taxon>Pseudoditrichales</taxon>
        <taxon>Ditrichaceae</taxon>
        <taxon>Ceratodon</taxon>
    </lineage>
</organism>
<sequence>MTSLSISLHKCICLLCFPSLCICLLCFSGRQANIIYRGSCIGSFGIVNPEVMQRFDITDPCFAVEMNVEPFLQL</sequence>
<reference evidence="3" key="1">
    <citation type="submission" date="2020-06" db="EMBL/GenBank/DDBJ databases">
        <title>WGS assembly of Ceratodon purpureus strain R40.</title>
        <authorList>
            <person name="Carey S.B."/>
            <person name="Jenkins J."/>
            <person name="Shu S."/>
            <person name="Lovell J.T."/>
            <person name="Sreedasyam A."/>
            <person name="Maumus F."/>
            <person name="Tiley G.P."/>
            <person name="Fernandez-Pozo N."/>
            <person name="Barry K."/>
            <person name="Chen C."/>
            <person name="Wang M."/>
            <person name="Lipzen A."/>
            <person name="Daum C."/>
            <person name="Saski C.A."/>
            <person name="Payton A.C."/>
            <person name="Mcbreen J.C."/>
            <person name="Conrad R.E."/>
            <person name="Kollar L.M."/>
            <person name="Olsson S."/>
            <person name="Huttunen S."/>
            <person name="Landis J.B."/>
            <person name="Wickett N.J."/>
            <person name="Johnson M.G."/>
            <person name="Rensing S.A."/>
            <person name="Grimwood J."/>
            <person name="Schmutz J."/>
            <person name="Mcdaniel S.F."/>
        </authorList>
    </citation>
    <scope>NUCLEOTIDE SEQUENCE</scope>
    <source>
        <strain evidence="3">R40</strain>
    </source>
</reference>
<dbReference type="PANTHER" id="PTHR10947:SF0">
    <property type="entry name" value="PHENYLALANINE--TRNA LIGASE BETA SUBUNIT"/>
    <property type="match status" value="1"/>
</dbReference>
<dbReference type="InterPro" id="IPR041616">
    <property type="entry name" value="PheRS_beta_core"/>
</dbReference>
<feature type="signal peptide" evidence="1">
    <location>
        <begin position="1"/>
        <end position="23"/>
    </location>
</feature>
<dbReference type="InterPro" id="IPR045864">
    <property type="entry name" value="aa-tRNA-synth_II/BPL/LPL"/>
</dbReference>
<dbReference type="Proteomes" id="UP000822688">
    <property type="component" value="Chromosome 9"/>
</dbReference>
<feature type="chain" id="PRO_5035924971" description="Phenylalanyl tRNA synthetase beta chain core domain-containing protein" evidence="1">
    <location>
        <begin position="24"/>
        <end position="74"/>
    </location>
</feature>
<accession>A0A8T0GU67</accession>
<feature type="domain" description="Phenylalanyl tRNA synthetase beta chain core" evidence="2">
    <location>
        <begin position="27"/>
        <end position="68"/>
    </location>
</feature>
<dbReference type="InterPro" id="IPR045060">
    <property type="entry name" value="Phe-tRNA-ligase_IIc_bsu"/>
</dbReference>
<dbReference type="GO" id="GO:0009328">
    <property type="term" value="C:phenylalanine-tRNA ligase complex"/>
    <property type="evidence" value="ECO:0007669"/>
    <property type="project" value="TreeGrafter"/>
</dbReference>
<name>A0A8T0GU67_CERPU</name>